<sequence length="400" mass="42037">MESRKNWKQVLLMLYSGQFFSLLSSAAVQFSIIWWLTDTTGSPLVLAMAGIAGFLPQALLGPVAGAFVDRYSRKTMMIAADMTVALGSIALFAAMSFGEPSIALVIIVLMVRSLATAFHMPAMQASVPLLAPEEHLTKASGWGQMVSSITNVAGPAVGMALLAASSIQWVLLLDVLGAVIASGVLLFIHIPKPAAAGEQAEDRAGLIAEMKEGYQAIAKHRLLWKLTMLMTAIAVLFIPIGTYFPLMVRNHFGKGVVEAGVVETVFAIGLIAGASLVGVLGDRLDKIKTMAAGMALMGIALCLSGLLPSSGYYAFVVMSALIGISGPLFSAPFYAYVQTEIEPHLLGRVFSFITSLSLLATPIGMGLAGAVTELTSVAFLFSAAGLLVILNAALTLKVKK</sequence>
<comment type="caution">
    <text evidence="9">The sequence shown here is derived from an EMBL/GenBank/DDBJ whole genome shotgun (WGS) entry which is preliminary data.</text>
</comment>
<dbReference type="Pfam" id="PF07690">
    <property type="entry name" value="MFS_1"/>
    <property type="match status" value="1"/>
</dbReference>
<keyword evidence="5 7" id="KW-1133">Transmembrane helix</keyword>
<name>A0A927H587_9BACL</name>
<evidence type="ECO:0000256" key="2">
    <source>
        <dbReference type="ARBA" id="ARBA00022448"/>
    </source>
</evidence>
<keyword evidence="4 7" id="KW-0812">Transmembrane</keyword>
<evidence type="ECO:0000313" key="10">
    <source>
        <dbReference type="Proteomes" id="UP000632125"/>
    </source>
</evidence>
<organism evidence="9 10">
    <name type="scientific">Paenibacillus arenilitoris</name>
    <dbReference type="NCBI Taxonomy" id="2772299"/>
    <lineage>
        <taxon>Bacteria</taxon>
        <taxon>Bacillati</taxon>
        <taxon>Bacillota</taxon>
        <taxon>Bacilli</taxon>
        <taxon>Bacillales</taxon>
        <taxon>Paenibacillaceae</taxon>
        <taxon>Paenibacillus</taxon>
    </lineage>
</organism>
<dbReference type="CDD" id="cd06173">
    <property type="entry name" value="MFS_MefA_like"/>
    <property type="match status" value="1"/>
</dbReference>
<dbReference type="InterPro" id="IPR036259">
    <property type="entry name" value="MFS_trans_sf"/>
</dbReference>
<feature type="transmembrane region" description="Helical" evidence="7">
    <location>
        <begin position="12"/>
        <end position="37"/>
    </location>
</feature>
<evidence type="ECO:0000313" key="9">
    <source>
        <dbReference type="EMBL" id="MBD2868685.1"/>
    </source>
</evidence>
<protein>
    <submittedName>
        <fullName evidence="9">MFS transporter</fullName>
    </submittedName>
</protein>
<reference evidence="9" key="1">
    <citation type="submission" date="2020-09" db="EMBL/GenBank/DDBJ databases">
        <title>A novel bacterium of genus Paenibacillus, isolated from South China Sea.</title>
        <authorList>
            <person name="Huang H."/>
            <person name="Mo K."/>
            <person name="Hu Y."/>
        </authorList>
    </citation>
    <scope>NUCLEOTIDE SEQUENCE</scope>
    <source>
        <strain evidence="9">IB182493</strain>
    </source>
</reference>
<feature type="transmembrane region" description="Helical" evidence="7">
    <location>
        <begin position="313"/>
        <end position="337"/>
    </location>
</feature>
<feature type="domain" description="Major facilitator superfamily (MFS) profile" evidence="8">
    <location>
        <begin position="10"/>
        <end position="400"/>
    </location>
</feature>
<dbReference type="AlphaFoldDB" id="A0A927H587"/>
<feature type="transmembrane region" description="Helical" evidence="7">
    <location>
        <begin position="169"/>
        <end position="188"/>
    </location>
</feature>
<feature type="transmembrane region" description="Helical" evidence="7">
    <location>
        <begin position="264"/>
        <end position="282"/>
    </location>
</feature>
<comment type="subcellular location">
    <subcellularLocation>
        <location evidence="1">Cell membrane</location>
        <topology evidence="1">Multi-pass membrane protein</topology>
    </subcellularLocation>
</comment>
<dbReference type="GO" id="GO:0005886">
    <property type="term" value="C:plasma membrane"/>
    <property type="evidence" value="ECO:0007669"/>
    <property type="project" value="UniProtKB-SubCell"/>
</dbReference>
<feature type="transmembrane region" description="Helical" evidence="7">
    <location>
        <begin position="349"/>
        <end position="371"/>
    </location>
</feature>
<evidence type="ECO:0000256" key="5">
    <source>
        <dbReference type="ARBA" id="ARBA00022989"/>
    </source>
</evidence>
<dbReference type="PANTHER" id="PTHR23513">
    <property type="entry name" value="INTEGRAL MEMBRANE EFFLUX PROTEIN-RELATED"/>
    <property type="match status" value="1"/>
</dbReference>
<dbReference type="Proteomes" id="UP000632125">
    <property type="component" value="Unassembled WGS sequence"/>
</dbReference>
<dbReference type="EMBL" id="JACXIY010000011">
    <property type="protein sequence ID" value="MBD2868685.1"/>
    <property type="molecule type" value="Genomic_DNA"/>
</dbReference>
<evidence type="ECO:0000256" key="7">
    <source>
        <dbReference type="SAM" id="Phobius"/>
    </source>
</evidence>
<evidence type="ECO:0000256" key="1">
    <source>
        <dbReference type="ARBA" id="ARBA00004651"/>
    </source>
</evidence>
<evidence type="ECO:0000256" key="6">
    <source>
        <dbReference type="ARBA" id="ARBA00023136"/>
    </source>
</evidence>
<feature type="transmembrane region" description="Helical" evidence="7">
    <location>
        <begin position="289"/>
        <end position="307"/>
    </location>
</feature>
<evidence type="ECO:0000256" key="3">
    <source>
        <dbReference type="ARBA" id="ARBA00022475"/>
    </source>
</evidence>
<dbReference type="GO" id="GO:0022857">
    <property type="term" value="F:transmembrane transporter activity"/>
    <property type="evidence" value="ECO:0007669"/>
    <property type="project" value="InterPro"/>
</dbReference>
<dbReference type="PANTHER" id="PTHR23513:SF6">
    <property type="entry name" value="MAJOR FACILITATOR SUPERFAMILY ASSOCIATED DOMAIN-CONTAINING PROTEIN"/>
    <property type="match status" value="1"/>
</dbReference>
<keyword evidence="10" id="KW-1185">Reference proteome</keyword>
<dbReference type="SUPFAM" id="SSF103473">
    <property type="entry name" value="MFS general substrate transporter"/>
    <property type="match status" value="1"/>
</dbReference>
<evidence type="ECO:0000256" key="4">
    <source>
        <dbReference type="ARBA" id="ARBA00022692"/>
    </source>
</evidence>
<proteinExistence type="predicted"/>
<keyword evidence="3" id="KW-1003">Cell membrane</keyword>
<dbReference type="InterPro" id="IPR011701">
    <property type="entry name" value="MFS"/>
</dbReference>
<gene>
    <name evidence="9" type="ORF">IDH41_08845</name>
</gene>
<feature type="transmembrane region" description="Helical" evidence="7">
    <location>
        <begin position="377"/>
        <end position="396"/>
    </location>
</feature>
<feature type="transmembrane region" description="Helical" evidence="7">
    <location>
        <begin position="43"/>
        <end position="68"/>
    </location>
</feature>
<dbReference type="InterPro" id="IPR020846">
    <property type="entry name" value="MFS_dom"/>
</dbReference>
<accession>A0A927H587</accession>
<evidence type="ECO:0000259" key="8">
    <source>
        <dbReference type="PROSITE" id="PS50850"/>
    </source>
</evidence>
<keyword evidence="2" id="KW-0813">Transport</keyword>
<dbReference type="Gene3D" id="1.20.1250.20">
    <property type="entry name" value="MFS general substrate transporter like domains"/>
    <property type="match status" value="1"/>
</dbReference>
<dbReference type="PROSITE" id="PS50850">
    <property type="entry name" value="MFS"/>
    <property type="match status" value="1"/>
</dbReference>
<feature type="transmembrane region" description="Helical" evidence="7">
    <location>
        <begin position="222"/>
        <end position="244"/>
    </location>
</feature>
<keyword evidence="6 7" id="KW-0472">Membrane</keyword>